<reference evidence="2 3" key="1">
    <citation type="submission" date="2018-04" db="EMBL/GenBank/DDBJ databases">
        <title>The genome of golden apple snail Pomacea canaliculata provides insight into stress tolerance and invasive adaptation.</title>
        <authorList>
            <person name="Liu C."/>
            <person name="Liu B."/>
            <person name="Ren Y."/>
            <person name="Zhang Y."/>
            <person name="Wang H."/>
            <person name="Li S."/>
            <person name="Jiang F."/>
            <person name="Yin L."/>
            <person name="Zhang G."/>
            <person name="Qian W."/>
            <person name="Fan W."/>
        </authorList>
    </citation>
    <scope>NUCLEOTIDE SEQUENCE [LARGE SCALE GENOMIC DNA]</scope>
    <source>
        <strain evidence="2">SZHN2017</strain>
        <tissue evidence="2">Muscle</tissue>
    </source>
</reference>
<dbReference type="InterPro" id="IPR016024">
    <property type="entry name" value="ARM-type_fold"/>
</dbReference>
<evidence type="ECO:0000313" key="2">
    <source>
        <dbReference type="EMBL" id="PVD21084.1"/>
    </source>
</evidence>
<sequence>MAAGIGVQTLIEFVSSMSASLHLIGSEGLGALAQVRSGPGGGGSRRVAFSLHLDTNTVSSLHPCSKGPKSQQSQIATANGIQPMVRLLKAESEALVLSVIRCLRYLSVGVGNVPHHKNQSTVSGSRGVKLLVALMVHSYSEEVQVESAYTLGCIALGNSDTMEEIHNHPDFSYVRILKMMYAADSRVRVLAGSALAAFAYNSIQQQREIADHGGVRFHCFVPFLRSDNEEYRCNAAYQVVVLARIIPDEEQAVSSAVGIKLLVDILQESRNDNILATAADYIACLAHTRAGVPSAIVSVNAIEFLCDMLLNQSEQVRGNSAIALSYLSFNHAGERQLLNRCRNDPYLMQVMKFYTKRSKLSPSFCGRMETFQPPRSVRSDGRPSLVRARPPKEDLLPVAMLGMEDAHWPPSRLSEEGQATGRTSQASRTSHLSRGSRRSRASRQSRGSFQSGLTLQATQLSLDTRGTQSSLQDMVLVDEA</sequence>
<protein>
    <recommendedName>
        <fullName evidence="4">Armadillo repeat-containing domain-containing protein</fullName>
    </recommendedName>
</protein>
<dbReference type="InterPro" id="IPR043379">
    <property type="entry name" value="ANKAR"/>
</dbReference>
<evidence type="ECO:0000313" key="3">
    <source>
        <dbReference type="Proteomes" id="UP000245119"/>
    </source>
</evidence>
<comment type="caution">
    <text evidence="2">The sequence shown here is derived from an EMBL/GenBank/DDBJ whole genome shotgun (WGS) entry which is preliminary data.</text>
</comment>
<evidence type="ECO:0008006" key="4">
    <source>
        <dbReference type="Google" id="ProtNLM"/>
    </source>
</evidence>
<dbReference type="AlphaFoldDB" id="A0A2T7NIU4"/>
<dbReference type="PANTHER" id="PTHR46464:SF2">
    <property type="entry name" value="ANKYRIN AND ARMADILLO REPEAT-CONTAINING PROTEIN"/>
    <property type="match status" value="1"/>
</dbReference>
<feature type="compositionally biased region" description="Basic residues" evidence="1">
    <location>
        <begin position="434"/>
        <end position="443"/>
    </location>
</feature>
<keyword evidence="3" id="KW-1185">Reference proteome</keyword>
<accession>A0A2T7NIU4</accession>
<dbReference type="EMBL" id="PZQS01000012">
    <property type="protein sequence ID" value="PVD21084.1"/>
    <property type="molecule type" value="Genomic_DNA"/>
</dbReference>
<feature type="region of interest" description="Disordered" evidence="1">
    <location>
        <begin position="408"/>
        <end position="452"/>
    </location>
</feature>
<dbReference type="Proteomes" id="UP000245119">
    <property type="component" value="Linkage Group LG12"/>
</dbReference>
<dbReference type="Gene3D" id="1.25.10.10">
    <property type="entry name" value="Leucine-rich Repeat Variant"/>
    <property type="match status" value="2"/>
</dbReference>
<dbReference type="PANTHER" id="PTHR46464">
    <property type="entry name" value="ANK_REP_REGION DOMAIN-CONTAINING PROTEIN"/>
    <property type="match status" value="1"/>
</dbReference>
<dbReference type="InterPro" id="IPR011989">
    <property type="entry name" value="ARM-like"/>
</dbReference>
<organism evidence="2 3">
    <name type="scientific">Pomacea canaliculata</name>
    <name type="common">Golden apple snail</name>
    <dbReference type="NCBI Taxonomy" id="400727"/>
    <lineage>
        <taxon>Eukaryota</taxon>
        <taxon>Metazoa</taxon>
        <taxon>Spiralia</taxon>
        <taxon>Lophotrochozoa</taxon>
        <taxon>Mollusca</taxon>
        <taxon>Gastropoda</taxon>
        <taxon>Caenogastropoda</taxon>
        <taxon>Architaenioglossa</taxon>
        <taxon>Ampullarioidea</taxon>
        <taxon>Ampullariidae</taxon>
        <taxon>Pomacea</taxon>
    </lineage>
</organism>
<dbReference type="SUPFAM" id="SSF48371">
    <property type="entry name" value="ARM repeat"/>
    <property type="match status" value="1"/>
</dbReference>
<name>A0A2T7NIU4_POMCA</name>
<gene>
    <name evidence="2" type="ORF">C0Q70_19250</name>
</gene>
<dbReference type="SMART" id="SM00185">
    <property type="entry name" value="ARM"/>
    <property type="match status" value="3"/>
</dbReference>
<dbReference type="STRING" id="400727.A0A2T7NIU4"/>
<dbReference type="InterPro" id="IPR000225">
    <property type="entry name" value="Armadillo"/>
</dbReference>
<proteinExistence type="predicted"/>
<dbReference type="OrthoDB" id="1683831at2759"/>
<feature type="region of interest" description="Disordered" evidence="1">
    <location>
        <begin position="369"/>
        <end position="392"/>
    </location>
</feature>
<evidence type="ECO:0000256" key="1">
    <source>
        <dbReference type="SAM" id="MobiDB-lite"/>
    </source>
</evidence>